<dbReference type="Proteomes" id="UP000244377">
    <property type="component" value="Genome"/>
</dbReference>
<evidence type="ECO:0000313" key="2">
    <source>
        <dbReference type="Proteomes" id="UP000244377"/>
    </source>
</evidence>
<protein>
    <submittedName>
        <fullName evidence="1">Uncharacterized protein</fullName>
    </submittedName>
</protein>
<dbReference type="Pfam" id="PF21825">
    <property type="entry name" value="crAss001_48"/>
    <property type="match status" value="1"/>
</dbReference>
<dbReference type="InterPro" id="IPR054052">
    <property type="entry name" value="Y16Q-like"/>
</dbReference>
<reference evidence="1 2" key="1">
    <citation type="submission" date="2017-03" db="EMBL/GenBank/DDBJ databases">
        <authorList>
            <person name="Afonso C.L."/>
            <person name="Miller P.J."/>
            <person name="Scott M.A."/>
            <person name="Spackman E."/>
            <person name="Goraichik I."/>
            <person name="Dimitrov K.M."/>
            <person name="Suarez D.L."/>
            <person name="Swayne D.E."/>
        </authorList>
    </citation>
    <scope>NUCLEOTIDE SEQUENCE [LARGE SCALE GENOMIC DNA]</scope>
</reference>
<accession>A0A2R2V1U9</accession>
<dbReference type="EMBL" id="KY744566">
    <property type="protein sequence ID" value="ARB10971.1"/>
    <property type="molecule type" value="Genomic_DNA"/>
</dbReference>
<evidence type="ECO:0000313" key="1">
    <source>
        <dbReference type="EMBL" id="ARB10971.1"/>
    </source>
</evidence>
<name>A0A2R2V1U9_9CAUD</name>
<proteinExistence type="predicted"/>
<sequence>MSNIQMMKKEEKDLRTKVGRLGVFTSDSNSSFMSLPVAEREDMLLQLHSMENYLFYLGNRIKRAELSVA</sequence>
<organism evidence="1 2">
    <name type="scientific">Pectobacterium phage POP72</name>
    <dbReference type="NCBI Taxonomy" id="1965269"/>
    <lineage>
        <taxon>Viruses</taxon>
        <taxon>Duplodnaviria</taxon>
        <taxon>Heunggongvirae</taxon>
        <taxon>Uroviricota</taxon>
        <taxon>Caudoviricetes</taxon>
        <taxon>Autographivirales</taxon>
        <taxon>Autosignataviridae</taxon>
        <taxon>Molineuxvirinae</taxon>
        <taxon>Axomammavirus</taxon>
        <taxon>Axomammavirus PP1</taxon>
    </lineage>
</organism>
<gene>
    <name evidence="1" type="ORF">POP72_055</name>
</gene>